<evidence type="ECO:0000313" key="2">
    <source>
        <dbReference type="Proteomes" id="UP001596978"/>
    </source>
</evidence>
<accession>A0ABW3CVX5</accession>
<dbReference type="EMBL" id="JBHTJH010000004">
    <property type="protein sequence ID" value="MFD0861670.1"/>
    <property type="molecule type" value="Genomic_DNA"/>
</dbReference>
<sequence length="139" mass="16700">MLSMACSTSKEALVIDDTEKELFNKKGNDTVRIAAEEDAEDEYEIIVIEPGFNYWLQSIARPRGFYSQSFLETRNRLFVLNWNQRVLQPTIYNPDLYLVPIDYEPNIDYGYEVNYKLYNYFIYFQRKYNQRLGPYFPRI</sequence>
<dbReference type="RefSeq" id="WP_386407067.1">
    <property type="nucleotide sequence ID" value="NZ_JBHTJH010000004.1"/>
</dbReference>
<gene>
    <name evidence="1" type="ORF">ACFQ1M_05595</name>
</gene>
<evidence type="ECO:0000313" key="1">
    <source>
        <dbReference type="EMBL" id="MFD0861670.1"/>
    </source>
</evidence>
<proteinExistence type="predicted"/>
<dbReference type="Pfam" id="PF19643">
    <property type="entry name" value="DUF6146"/>
    <property type="match status" value="1"/>
</dbReference>
<comment type="caution">
    <text evidence="1">The sequence shown here is derived from an EMBL/GenBank/DDBJ whole genome shotgun (WGS) entry which is preliminary data.</text>
</comment>
<reference evidence="2" key="1">
    <citation type="journal article" date="2019" name="Int. J. Syst. Evol. Microbiol.">
        <title>The Global Catalogue of Microorganisms (GCM) 10K type strain sequencing project: providing services to taxonomists for standard genome sequencing and annotation.</title>
        <authorList>
            <consortium name="The Broad Institute Genomics Platform"/>
            <consortium name="The Broad Institute Genome Sequencing Center for Infectious Disease"/>
            <person name="Wu L."/>
            <person name="Ma J."/>
        </authorList>
    </citation>
    <scope>NUCLEOTIDE SEQUENCE [LARGE SCALE GENOMIC DNA]</scope>
    <source>
        <strain evidence="2">CCUG 62952</strain>
    </source>
</reference>
<name>A0ABW3CVX5_9FLAO</name>
<protein>
    <submittedName>
        <fullName evidence="1">DUF6146 family protein</fullName>
    </submittedName>
</protein>
<keyword evidence="2" id="KW-1185">Reference proteome</keyword>
<dbReference type="Proteomes" id="UP001596978">
    <property type="component" value="Unassembled WGS sequence"/>
</dbReference>
<organism evidence="1 2">
    <name type="scientific">Sungkyunkwania multivorans</name>
    <dbReference type="NCBI Taxonomy" id="1173618"/>
    <lineage>
        <taxon>Bacteria</taxon>
        <taxon>Pseudomonadati</taxon>
        <taxon>Bacteroidota</taxon>
        <taxon>Flavobacteriia</taxon>
        <taxon>Flavobacteriales</taxon>
        <taxon>Flavobacteriaceae</taxon>
        <taxon>Sungkyunkwania</taxon>
    </lineage>
</organism>
<dbReference type="InterPro" id="IPR046144">
    <property type="entry name" value="DUF6146"/>
</dbReference>